<dbReference type="PROSITE" id="PS50206">
    <property type="entry name" value="RHODANESE_3"/>
    <property type="match status" value="1"/>
</dbReference>
<dbReference type="Gene3D" id="3.40.250.10">
    <property type="entry name" value="Rhodanese-like domain"/>
    <property type="match status" value="1"/>
</dbReference>
<evidence type="ECO:0000313" key="3">
    <source>
        <dbReference type="Proteomes" id="UP000198432"/>
    </source>
</evidence>
<dbReference type="OrthoDB" id="598065at2"/>
<dbReference type="InterPro" id="IPR050229">
    <property type="entry name" value="GlpE_sulfurtransferase"/>
</dbReference>
<evidence type="ECO:0000259" key="1">
    <source>
        <dbReference type="PROSITE" id="PS50206"/>
    </source>
</evidence>
<dbReference type="InterPro" id="IPR036873">
    <property type="entry name" value="Rhodanese-like_dom_sf"/>
</dbReference>
<organism evidence="2 3">
    <name type="scientific">Pontibacter ummariensis</name>
    <dbReference type="NCBI Taxonomy" id="1610492"/>
    <lineage>
        <taxon>Bacteria</taxon>
        <taxon>Pseudomonadati</taxon>
        <taxon>Bacteroidota</taxon>
        <taxon>Cytophagia</taxon>
        <taxon>Cytophagales</taxon>
        <taxon>Hymenobacteraceae</taxon>
        <taxon>Pontibacter</taxon>
    </lineage>
</organism>
<dbReference type="CDD" id="cd00158">
    <property type="entry name" value="RHOD"/>
    <property type="match status" value="1"/>
</dbReference>
<name>A0A239JRJ5_9BACT</name>
<dbReference type="AlphaFoldDB" id="A0A239JRJ5"/>
<keyword evidence="3" id="KW-1185">Reference proteome</keyword>
<dbReference type="Proteomes" id="UP000198432">
    <property type="component" value="Unassembled WGS sequence"/>
</dbReference>
<dbReference type="NCBIfam" id="NF045521">
    <property type="entry name" value="rhoda_near_glyco"/>
    <property type="match status" value="1"/>
</dbReference>
<proteinExistence type="predicted"/>
<dbReference type="PANTHER" id="PTHR43031:SF7">
    <property type="entry name" value="NITRIC OXIDE REDUCTASE FLRD-NAD(+) REDUCTASE"/>
    <property type="match status" value="1"/>
</dbReference>
<gene>
    <name evidence="2" type="ORF">SAMN06296052_12343</name>
</gene>
<evidence type="ECO:0000313" key="2">
    <source>
        <dbReference type="EMBL" id="SNT08399.1"/>
    </source>
</evidence>
<dbReference type="EMBL" id="FZOQ01000023">
    <property type="protein sequence ID" value="SNT08399.1"/>
    <property type="molecule type" value="Genomic_DNA"/>
</dbReference>
<accession>A0A239JRJ5</accession>
<dbReference type="Pfam" id="PF00581">
    <property type="entry name" value="Rhodanese"/>
    <property type="match status" value="1"/>
</dbReference>
<dbReference type="SMART" id="SM00450">
    <property type="entry name" value="RHOD"/>
    <property type="match status" value="1"/>
</dbReference>
<dbReference type="PANTHER" id="PTHR43031">
    <property type="entry name" value="FAD-DEPENDENT OXIDOREDUCTASE"/>
    <property type="match status" value="1"/>
</dbReference>
<sequence>MCWLPLLQACSQPTNKAYALLLKSLYDNTVPQIKPEKLYQLLEQKHQLLLLDTRSTKEFAVSHMKGARQVDPATFQPTELGKEAKDKLVVVYCSVGYRSERVGEKLQQAGFTNVLNLYGGLFEWVNRGFPVYNRAGVTQQVHAYSELWGMWLQKGEKVYDE</sequence>
<dbReference type="InterPro" id="IPR001763">
    <property type="entry name" value="Rhodanese-like_dom"/>
</dbReference>
<dbReference type="SUPFAM" id="SSF52821">
    <property type="entry name" value="Rhodanese/Cell cycle control phosphatase"/>
    <property type="match status" value="1"/>
</dbReference>
<feature type="domain" description="Rhodanese" evidence="1">
    <location>
        <begin position="44"/>
        <end position="133"/>
    </location>
</feature>
<dbReference type="GO" id="GO:0016740">
    <property type="term" value="F:transferase activity"/>
    <property type="evidence" value="ECO:0007669"/>
    <property type="project" value="UniProtKB-KW"/>
</dbReference>
<keyword evidence="2" id="KW-0808">Transferase</keyword>
<protein>
    <submittedName>
        <fullName evidence="2">Rhodanese-related sulfurtransferase</fullName>
    </submittedName>
</protein>
<reference evidence="3" key="1">
    <citation type="submission" date="2017-06" db="EMBL/GenBank/DDBJ databases">
        <authorList>
            <person name="Varghese N."/>
            <person name="Submissions S."/>
        </authorList>
    </citation>
    <scope>NUCLEOTIDE SEQUENCE [LARGE SCALE GENOMIC DNA]</scope>
    <source>
        <strain evidence="3">NKM1</strain>
    </source>
</reference>